<evidence type="ECO:0000256" key="2">
    <source>
        <dbReference type="ARBA" id="ARBA00004496"/>
    </source>
</evidence>
<dbReference type="SUPFAM" id="SSF53383">
    <property type="entry name" value="PLP-dependent transferases"/>
    <property type="match status" value="1"/>
</dbReference>
<comment type="catalytic activity">
    <reaction evidence="8">
        <text>an aromatic L-alpha-amino acid + 2-oxoglutarate = an aromatic oxo-acid + L-glutamate</text>
        <dbReference type="Rhea" id="RHEA:17533"/>
        <dbReference type="ChEBI" id="CHEBI:16810"/>
        <dbReference type="ChEBI" id="CHEBI:29985"/>
        <dbReference type="ChEBI" id="CHEBI:73309"/>
        <dbReference type="ChEBI" id="CHEBI:84824"/>
        <dbReference type="EC" id="2.6.1.57"/>
    </reaction>
</comment>
<evidence type="ECO:0000256" key="4">
    <source>
        <dbReference type="ARBA" id="ARBA00022490"/>
    </source>
</evidence>
<organism evidence="11 12">
    <name type="scientific">Pseudovirgaria hyperparasitica</name>
    <dbReference type="NCBI Taxonomy" id="470096"/>
    <lineage>
        <taxon>Eukaryota</taxon>
        <taxon>Fungi</taxon>
        <taxon>Dikarya</taxon>
        <taxon>Ascomycota</taxon>
        <taxon>Pezizomycotina</taxon>
        <taxon>Dothideomycetes</taxon>
        <taxon>Dothideomycetes incertae sedis</taxon>
        <taxon>Acrospermales</taxon>
        <taxon>Acrospermaceae</taxon>
        <taxon>Pseudovirgaria</taxon>
    </lineage>
</organism>
<evidence type="ECO:0000256" key="9">
    <source>
        <dbReference type="ARBA" id="ARBA00067014"/>
    </source>
</evidence>
<dbReference type="GO" id="GO:0047536">
    <property type="term" value="F:2-aminoadipate transaminase activity"/>
    <property type="evidence" value="ECO:0007669"/>
    <property type="project" value="TreeGrafter"/>
</dbReference>
<proteinExistence type="inferred from homology"/>
<keyword evidence="6 11" id="KW-0808">Transferase</keyword>
<feature type="domain" description="Aminotransferase class I/classII large" evidence="10">
    <location>
        <begin position="159"/>
        <end position="533"/>
    </location>
</feature>
<dbReference type="EMBL" id="ML996581">
    <property type="protein sequence ID" value="KAF2754292.1"/>
    <property type="molecule type" value="Genomic_DNA"/>
</dbReference>
<name>A0A6A6VUP9_9PEZI</name>
<evidence type="ECO:0000256" key="5">
    <source>
        <dbReference type="ARBA" id="ARBA00022576"/>
    </source>
</evidence>
<keyword evidence="4" id="KW-0963">Cytoplasm</keyword>
<evidence type="ECO:0000313" key="11">
    <source>
        <dbReference type="EMBL" id="KAF2754292.1"/>
    </source>
</evidence>
<keyword evidence="7" id="KW-0663">Pyridoxal phosphate</keyword>
<dbReference type="PANTHER" id="PTHR42790">
    <property type="entry name" value="AMINOTRANSFERASE"/>
    <property type="match status" value="1"/>
</dbReference>
<dbReference type="RefSeq" id="XP_033596743.1">
    <property type="nucleotide sequence ID" value="XM_033742906.1"/>
</dbReference>
<evidence type="ECO:0000256" key="3">
    <source>
        <dbReference type="ARBA" id="ARBA00007441"/>
    </source>
</evidence>
<dbReference type="GO" id="GO:0019878">
    <property type="term" value="P:lysine biosynthetic process via aminoadipic acid"/>
    <property type="evidence" value="ECO:0007669"/>
    <property type="project" value="TreeGrafter"/>
</dbReference>
<accession>A0A6A6VUP9</accession>
<dbReference type="OrthoDB" id="691673at2759"/>
<dbReference type="GO" id="GO:0006571">
    <property type="term" value="P:tyrosine biosynthetic process"/>
    <property type="evidence" value="ECO:0007669"/>
    <property type="project" value="TreeGrafter"/>
</dbReference>
<comment type="cofactor">
    <cofactor evidence="1">
        <name>pyridoxal 5'-phosphate</name>
        <dbReference type="ChEBI" id="CHEBI:597326"/>
    </cofactor>
</comment>
<sequence length="547" mass="59787">MAPHAATETTAITDTEGIPLPNPLTAKIPINDILNRRAKAQQAQWGVAAPTSMDAFRINRQQQQEHKPKAKRWDHYLSHETTSRTGSALKDAAKWLGTPGIISLGGGLPSSEYFPFASLSIKVPQAPFFSEAATAQSGTLLTAGKHDLAEGLSIFDIATAFNYGQGSGAAQLLRWISEHTELVHEPGYADWACTMTVGSTAALDMLLRMFTRAGDVVVSEEYTFASAVDTMRPLGVRVAGVAVDAEGMLPAALDGLLEAWDPAAHAGARKPRVLYTVPSGQNPTGATQSGARRAALYAVCRKHDVIVFEDEPYYFLQMDPYSAGAEADTPAAAPASLAEFLDALVPSYLHLDTDGRVVRLDSFSKVLAPGTRIGWITGSEQIVGLFRKHADLCTQGPSGVSQLMVFKLLDEHWGHGGYLAWLMHLRAEYTARRNVILQAAEQHLPREVVQWTPPMAGMFFWMGLDWKRHPDAASKSVMEIEEQVFMRSIEHGVLVMRGSWFRADADSEMTSLFFRATFAAAPFDKIQEAIRRFGEAIRVEFGLVQTA</sequence>
<evidence type="ECO:0000256" key="7">
    <source>
        <dbReference type="ARBA" id="ARBA00022898"/>
    </source>
</evidence>
<dbReference type="PANTHER" id="PTHR42790:SF21">
    <property type="entry name" value="AROMATIC_AMINOADIPATE AMINOTRANSFERASE 1"/>
    <property type="match status" value="1"/>
</dbReference>
<dbReference type="Gene3D" id="3.40.640.10">
    <property type="entry name" value="Type I PLP-dependent aspartate aminotransferase-like (Major domain)"/>
    <property type="match status" value="1"/>
</dbReference>
<dbReference type="InterPro" id="IPR015424">
    <property type="entry name" value="PyrdxlP-dep_Trfase"/>
</dbReference>
<dbReference type="InterPro" id="IPR015421">
    <property type="entry name" value="PyrdxlP-dep_Trfase_major"/>
</dbReference>
<dbReference type="GO" id="GO:0009074">
    <property type="term" value="P:aromatic amino acid family catabolic process"/>
    <property type="evidence" value="ECO:0007669"/>
    <property type="project" value="TreeGrafter"/>
</dbReference>
<evidence type="ECO:0000256" key="8">
    <source>
        <dbReference type="ARBA" id="ARBA00051993"/>
    </source>
</evidence>
<reference evidence="11" key="1">
    <citation type="journal article" date="2020" name="Stud. Mycol.">
        <title>101 Dothideomycetes genomes: a test case for predicting lifestyles and emergence of pathogens.</title>
        <authorList>
            <person name="Haridas S."/>
            <person name="Albert R."/>
            <person name="Binder M."/>
            <person name="Bloem J."/>
            <person name="Labutti K."/>
            <person name="Salamov A."/>
            <person name="Andreopoulos B."/>
            <person name="Baker S."/>
            <person name="Barry K."/>
            <person name="Bills G."/>
            <person name="Bluhm B."/>
            <person name="Cannon C."/>
            <person name="Castanera R."/>
            <person name="Culley D."/>
            <person name="Daum C."/>
            <person name="Ezra D."/>
            <person name="Gonzalez J."/>
            <person name="Henrissat B."/>
            <person name="Kuo A."/>
            <person name="Liang C."/>
            <person name="Lipzen A."/>
            <person name="Lutzoni F."/>
            <person name="Magnuson J."/>
            <person name="Mondo S."/>
            <person name="Nolan M."/>
            <person name="Ohm R."/>
            <person name="Pangilinan J."/>
            <person name="Park H.-J."/>
            <person name="Ramirez L."/>
            <person name="Alfaro M."/>
            <person name="Sun H."/>
            <person name="Tritt A."/>
            <person name="Yoshinaga Y."/>
            <person name="Zwiers L.-H."/>
            <person name="Turgeon B."/>
            <person name="Goodwin S."/>
            <person name="Spatafora J."/>
            <person name="Crous P."/>
            <person name="Grigoriev I."/>
        </authorList>
    </citation>
    <scope>NUCLEOTIDE SEQUENCE</scope>
    <source>
        <strain evidence="11">CBS 121739</strain>
    </source>
</reference>
<dbReference type="InterPro" id="IPR004839">
    <property type="entry name" value="Aminotransferase_I/II_large"/>
</dbReference>
<evidence type="ECO:0000259" key="10">
    <source>
        <dbReference type="Pfam" id="PF00155"/>
    </source>
</evidence>
<dbReference type="InterPro" id="IPR050859">
    <property type="entry name" value="Class-I_PLP-dep_aminotransf"/>
</dbReference>
<dbReference type="GO" id="GO:0008793">
    <property type="term" value="F:aromatic-amino-acid transaminase activity"/>
    <property type="evidence" value="ECO:0007669"/>
    <property type="project" value="TreeGrafter"/>
</dbReference>
<keyword evidence="12" id="KW-1185">Reference proteome</keyword>
<comment type="subcellular location">
    <subcellularLocation>
        <location evidence="2">Cytoplasm</location>
    </subcellularLocation>
</comment>
<evidence type="ECO:0000256" key="6">
    <source>
        <dbReference type="ARBA" id="ARBA00022679"/>
    </source>
</evidence>
<dbReference type="Proteomes" id="UP000799437">
    <property type="component" value="Unassembled WGS sequence"/>
</dbReference>
<protein>
    <recommendedName>
        <fullName evidence="9">aromatic-amino-acid transaminase</fullName>
        <ecNumber evidence="9">2.6.1.57</ecNumber>
    </recommendedName>
</protein>
<dbReference type="CDD" id="cd00609">
    <property type="entry name" value="AAT_like"/>
    <property type="match status" value="1"/>
</dbReference>
<dbReference type="GO" id="GO:0005737">
    <property type="term" value="C:cytoplasm"/>
    <property type="evidence" value="ECO:0007669"/>
    <property type="project" value="UniProtKB-SubCell"/>
</dbReference>
<evidence type="ECO:0000313" key="12">
    <source>
        <dbReference type="Proteomes" id="UP000799437"/>
    </source>
</evidence>
<dbReference type="GO" id="GO:0030170">
    <property type="term" value="F:pyridoxal phosphate binding"/>
    <property type="evidence" value="ECO:0007669"/>
    <property type="project" value="InterPro"/>
</dbReference>
<evidence type="ECO:0000256" key="1">
    <source>
        <dbReference type="ARBA" id="ARBA00001933"/>
    </source>
</evidence>
<dbReference type="AlphaFoldDB" id="A0A6A6VUP9"/>
<gene>
    <name evidence="11" type="ORF">EJ05DRAFT_469386</name>
</gene>
<dbReference type="FunFam" id="3.40.640.10:FF:000074">
    <property type="entry name" value="Aromatic amino acid aminotransferase"/>
    <property type="match status" value="1"/>
</dbReference>
<keyword evidence="5" id="KW-0032">Aminotransferase</keyword>
<comment type="similarity">
    <text evidence="3">Belongs to the class-I pyridoxal-phosphate-dependent aminotransferase family.</text>
</comment>
<dbReference type="Pfam" id="PF00155">
    <property type="entry name" value="Aminotran_1_2"/>
    <property type="match status" value="1"/>
</dbReference>
<dbReference type="GeneID" id="54483960"/>
<dbReference type="EC" id="2.6.1.57" evidence="9"/>